<evidence type="ECO:0000313" key="7">
    <source>
        <dbReference type="EMBL" id="NMC62080.1"/>
    </source>
</evidence>
<evidence type="ECO:0000259" key="6">
    <source>
        <dbReference type="Pfam" id="PF04893"/>
    </source>
</evidence>
<name>A0A7X9IIY4_9DELT</name>
<comment type="caution">
    <text evidence="7">The sequence shown here is derived from an EMBL/GenBank/DDBJ whole genome shotgun (WGS) entry which is preliminary data.</text>
</comment>
<comment type="subcellular location">
    <subcellularLocation>
        <location evidence="1">Membrane</location>
        <topology evidence="1">Multi-pass membrane protein</topology>
    </subcellularLocation>
</comment>
<dbReference type="Pfam" id="PF04893">
    <property type="entry name" value="Yip1"/>
    <property type="match status" value="1"/>
</dbReference>
<feature type="transmembrane region" description="Helical" evidence="5">
    <location>
        <begin position="180"/>
        <end position="207"/>
    </location>
</feature>
<dbReference type="InterPro" id="IPR006977">
    <property type="entry name" value="Yip1_dom"/>
</dbReference>
<reference evidence="7 8" key="1">
    <citation type="journal article" date="2020" name="Biotechnol. Biofuels">
        <title>New insights from the biogas microbiome by comprehensive genome-resolved metagenomics of nearly 1600 species originating from multiple anaerobic digesters.</title>
        <authorList>
            <person name="Campanaro S."/>
            <person name="Treu L."/>
            <person name="Rodriguez-R L.M."/>
            <person name="Kovalovszki A."/>
            <person name="Ziels R.M."/>
            <person name="Maus I."/>
            <person name="Zhu X."/>
            <person name="Kougias P.G."/>
            <person name="Basile A."/>
            <person name="Luo G."/>
            <person name="Schluter A."/>
            <person name="Konstantinidis K.T."/>
            <person name="Angelidaki I."/>
        </authorList>
    </citation>
    <scope>NUCLEOTIDE SEQUENCE [LARGE SCALE GENOMIC DNA]</scope>
    <source>
        <strain evidence="7">AS27yjCOA_65</strain>
    </source>
</reference>
<protein>
    <submittedName>
        <fullName evidence="7">YIP1 family protein</fullName>
    </submittedName>
</protein>
<feature type="transmembrane region" description="Helical" evidence="5">
    <location>
        <begin position="123"/>
        <end position="143"/>
    </location>
</feature>
<dbReference type="GO" id="GO:0016020">
    <property type="term" value="C:membrane"/>
    <property type="evidence" value="ECO:0007669"/>
    <property type="project" value="UniProtKB-SubCell"/>
</dbReference>
<evidence type="ECO:0000256" key="1">
    <source>
        <dbReference type="ARBA" id="ARBA00004141"/>
    </source>
</evidence>
<evidence type="ECO:0000256" key="4">
    <source>
        <dbReference type="ARBA" id="ARBA00023136"/>
    </source>
</evidence>
<sequence length="217" mass="24016">MNEENKDNSQSQSCCKKETTCSCTYMCKWAFNKALSIVKDPVKAWDEIKGENYTIVDLYKKYVLILAAIPAIGQLIQGIYNGRFPLGLAIVSYVITLASVWLSSFIMKYIAPSFSGSNDQTTCMKLVAFSMTPAWLGGIFYLIPMSVLAYLLSLLCSLYSIYVLWQGITPIVNVPTEKRLVFLIVMVVVSIVISMILGALLFPLILAGTMASSPMMP</sequence>
<accession>A0A7X9IIY4</accession>
<evidence type="ECO:0000256" key="2">
    <source>
        <dbReference type="ARBA" id="ARBA00022692"/>
    </source>
</evidence>
<evidence type="ECO:0000313" key="8">
    <source>
        <dbReference type="Proteomes" id="UP000524246"/>
    </source>
</evidence>
<dbReference type="AlphaFoldDB" id="A0A7X9IIY4"/>
<keyword evidence="3 5" id="KW-1133">Transmembrane helix</keyword>
<keyword evidence="2 5" id="KW-0812">Transmembrane</keyword>
<feature type="transmembrane region" description="Helical" evidence="5">
    <location>
        <begin position="149"/>
        <end position="168"/>
    </location>
</feature>
<feature type="transmembrane region" description="Helical" evidence="5">
    <location>
        <begin position="62"/>
        <end position="80"/>
    </location>
</feature>
<evidence type="ECO:0000256" key="3">
    <source>
        <dbReference type="ARBA" id="ARBA00022989"/>
    </source>
</evidence>
<evidence type="ECO:0000256" key="5">
    <source>
        <dbReference type="SAM" id="Phobius"/>
    </source>
</evidence>
<dbReference type="EMBL" id="JAAZON010000111">
    <property type="protein sequence ID" value="NMC62080.1"/>
    <property type="molecule type" value="Genomic_DNA"/>
</dbReference>
<organism evidence="7 8">
    <name type="scientific">SAR324 cluster bacterium</name>
    <dbReference type="NCBI Taxonomy" id="2024889"/>
    <lineage>
        <taxon>Bacteria</taxon>
        <taxon>Deltaproteobacteria</taxon>
        <taxon>SAR324 cluster</taxon>
    </lineage>
</organism>
<gene>
    <name evidence="7" type="ORF">GYA55_02830</name>
</gene>
<proteinExistence type="predicted"/>
<dbReference type="Proteomes" id="UP000524246">
    <property type="component" value="Unassembled WGS sequence"/>
</dbReference>
<feature type="domain" description="Yip1" evidence="6">
    <location>
        <begin position="37"/>
        <end position="194"/>
    </location>
</feature>
<keyword evidence="4 5" id="KW-0472">Membrane</keyword>
<feature type="transmembrane region" description="Helical" evidence="5">
    <location>
        <begin position="86"/>
        <end position="111"/>
    </location>
</feature>